<evidence type="ECO:0000313" key="3">
    <source>
        <dbReference type="EMBL" id="KAG0258293.1"/>
    </source>
</evidence>
<dbReference type="OrthoDB" id="9985428at2759"/>
<keyword evidence="1" id="KW-0812">Transmembrane</keyword>
<evidence type="ECO:0000259" key="2">
    <source>
        <dbReference type="Pfam" id="PF10021"/>
    </source>
</evidence>
<keyword evidence="1" id="KW-1133">Transmembrane helix</keyword>
<sequence length="459" mass="52963">MLQQQDLEKQERQDLHNTSTLYHSNHLTYAATSNGLSPHHHVATHHHHSLKPITIRTSSIDLPTVTNDHAQSRVSRLLRRGSRIVSRLVVKVKRHHRRMTRYTSSSNFNSISPPLSSKFLSRSFRRIENRWSLIRILLVSLILLYLVTRLVLSTLSWGFTRPAPLGPRMAETLQAFEQLQYTSAHGSLVIMDKSKLFSGVKRAKLYDGSRIRRQIMDAQDDPIIRVVNEDCLDEALRLKKRGRKPIVLDMANRVYPGGDYRQDGATQEAGLFRRTNLYQCLDMEPRRGTFYPIPSQGGVYCPNMIVIRKSEKDNNEFLERPEWMSILAMPPLRNPPLVKNENDEMVLADRAAILVRKKIQAMFRIALENGYDSIVLSAFGCGRLHNPPEEMAQIFKEVIKTFYMGGIKKGRTFKEIVFAITSYQDPDDPNVDEYLNFKTFKDVMEREDEPEPLDRPFAM</sequence>
<dbReference type="SUPFAM" id="SSF52949">
    <property type="entry name" value="Macro domain-like"/>
    <property type="match status" value="1"/>
</dbReference>
<dbReference type="Proteomes" id="UP000807716">
    <property type="component" value="Unassembled WGS sequence"/>
</dbReference>
<proteinExistence type="predicted"/>
<name>A0A9P6Q351_9FUNG</name>
<dbReference type="EMBL" id="JAAAJB010000330">
    <property type="protein sequence ID" value="KAG0258293.1"/>
    <property type="molecule type" value="Genomic_DNA"/>
</dbReference>
<protein>
    <recommendedName>
        <fullName evidence="2">Microbial-type PARG catalytic domain-containing protein</fullName>
    </recommendedName>
</protein>
<organism evidence="3 4">
    <name type="scientific">Actinomortierella ambigua</name>
    <dbReference type="NCBI Taxonomy" id="1343610"/>
    <lineage>
        <taxon>Eukaryota</taxon>
        <taxon>Fungi</taxon>
        <taxon>Fungi incertae sedis</taxon>
        <taxon>Mucoromycota</taxon>
        <taxon>Mortierellomycotina</taxon>
        <taxon>Mortierellomycetes</taxon>
        <taxon>Mortierellales</taxon>
        <taxon>Mortierellaceae</taxon>
        <taxon>Actinomortierella</taxon>
    </lineage>
</organism>
<dbReference type="Gene3D" id="3.40.220.10">
    <property type="entry name" value="Leucine Aminopeptidase, subunit E, domain 1"/>
    <property type="match status" value="1"/>
</dbReference>
<dbReference type="AlphaFoldDB" id="A0A9P6Q351"/>
<feature type="domain" description="Microbial-type PARG catalytic" evidence="2">
    <location>
        <begin position="170"/>
        <end position="308"/>
    </location>
</feature>
<dbReference type="InterPro" id="IPR019261">
    <property type="entry name" value="PARG_cat_microbial"/>
</dbReference>
<dbReference type="PANTHER" id="PTHR35596:SF1">
    <property type="entry name" value="MICROBIAL-TYPE PARG CATALYTIC DOMAIN-CONTAINING PROTEIN"/>
    <property type="match status" value="1"/>
</dbReference>
<dbReference type="Pfam" id="PF10021">
    <property type="entry name" value="PARG_cat_microb"/>
    <property type="match status" value="1"/>
</dbReference>
<dbReference type="NCBIfam" id="TIGR02452">
    <property type="entry name" value="TIGR02452 family protein"/>
    <property type="match status" value="1"/>
</dbReference>
<feature type="transmembrane region" description="Helical" evidence="1">
    <location>
        <begin position="132"/>
        <end position="152"/>
    </location>
</feature>
<evidence type="ECO:0000256" key="1">
    <source>
        <dbReference type="SAM" id="Phobius"/>
    </source>
</evidence>
<dbReference type="PANTHER" id="PTHR35596">
    <property type="entry name" value="DUF2263 DOMAIN-CONTAINING PROTEIN"/>
    <property type="match status" value="1"/>
</dbReference>
<gene>
    <name evidence="3" type="ORF">DFQ27_004729</name>
</gene>
<dbReference type="InterPro" id="IPR043472">
    <property type="entry name" value="Macro_dom-like"/>
</dbReference>
<accession>A0A9P6Q351</accession>
<dbReference type="InterPro" id="IPR012664">
    <property type="entry name" value="CHP02452"/>
</dbReference>
<keyword evidence="1" id="KW-0472">Membrane</keyword>
<evidence type="ECO:0000313" key="4">
    <source>
        <dbReference type="Proteomes" id="UP000807716"/>
    </source>
</evidence>
<keyword evidence="4" id="KW-1185">Reference proteome</keyword>
<reference evidence="3" key="1">
    <citation type="journal article" date="2020" name="Fungal Divers.">
        <title>Resolving the Mortierellaceae phylogeny through synthesis of multi-gene phylogenetics and phylogenomics.</title>
        <authorList>
            <person name="Vandepol N."/>
            <person name="Liber J."/>
            <person name="Desiro A."/>
            <person name="Na H."/>
            <person name="Kennedy M."/>
            <person name="Barry K."/>
            <person name="Grigoriev I.V."/>
            <person name="Miller A.N."/>
            <person name="O'Donnell K."/>
            <person name="Stajich J.E."/>
            <person name="Bonito G."/>
        </authorList>
    </citation>
    <scope>NUCLEOTIDE SEQUENCE</scope>
    <source>
        <strain evidence="3">BC1065</strain>
    </source>
</reference>
<comment type="caution">
    <text evidence="3">The sequence shown here is derived from an EMBL/GenBank/DDBJ whole genome shotgun (WGS) entry which is preliminary data.</text>
</comment>